<evidence type="ECO:0000313" key="2">
    <source>
        <dbReference type="EMBL" id="KIV88335.1"/>
    </source>
</evidence>
<dbReference type="GeneID" id="27325872"/>
<feature type="compositionally biased region" description="Basic and acidic residues" evidence="1">
    <location>
        <begin position="1"/>
        <end position="20"/>
    </location>
</feature>
<gene>
    <name evidence="2" type="ORF">PV10_08027</name>
</gene>
<dbReference type="PANTHER" id="PTHR43628:SF1">
    <property type="entry name" value="CHITIN SYNTHASE REGULATORY FACTOR 2-RELATED"/>
    <property type="match status" value="1"/>
</dbReference>
<dbReference type="SUPFAM" id="SSF81901">
    <property type="entry name" value="HCP-like"/>
    <property type="match status" value="1"/>
</dbReference>
<dbReference type="OrthoDB" id="2148946at2759"/>
<dbReference type="HOGENOM" id="CLU_033724_0_0_1"/>
<sequence length="361" mass="39633">MPSLRELLKKKDKIDQDDTPAKQNIRATEFTFMRSDTHTEEYIKPPGFDDDSPSFADPPRTPSTSRLSFSRFNRSPSPAVSASSSPEADRKKDQRRLSHRLHLNRDRSASSSSVNLPDNLPSIDDAYTASGDRQDKEAKWEHRATVLASKSPVIRSQSPSPQVTNLGTADPASPRPRSVNDPSSDIDIQEAIRLHESGDLAQATQMFRQLAQSGNVLSQVLYGLSLRHGWGCDPDLKEAVVYLSAAASNSATIEADALKAGMKKGGAAKGELVLAIFELANCFRYGWGIAVDKPAARQYYETAANLGDTDAMNEAAWCYLEGFGGKKDKFKAAQLLRLAETSGAKTLGNTWIWKEKYDPPK</sequence>
<evidence type="ECO:0000313" key="3">
    <source>
        <dbReference type="Proteomes" id="UP000054302"/>
    </source>
</evidence>
<dbReference type="GO" id="GO:0010972">
    <property type="term" value="P:negative regulation of G2/M transition of mitotic cell cycle"/>
    <property type="evidence" value="ECO:0007669"/>
    <property type="project" value="TreeGrafter"/>
</dbReference>
<evidence type="ECO:0008006" key="4">
    <source>
        <dbReference type="Google" id="ProtNLM"/>
    </source>
</evidence>
<accession>A0A0D1WHN7</accession>
<keyword evidence="3" id="KW-1185">Reference proteome</keyword>
<dbReference type="OMA" id="WGIKKDP"/>
<organism evidence="2 3">
    <name type="scientific">Exophiala mesophila</name>
    <name type="common">Black yeast-like fungus</name>
    <dbReference type="NCBI Taxonomy" id="212818"/>
    <lineage>
        <taxon>Eukaryota</taxon>
        <taxon>Fungi</taxon>
        <taxon>Dikarya</taxon>
        <taxon>Ascomycota</taxon>
        <taxon>Pezizomycotina</taxon>
        <taxon>Eurotiomycetes</taxon>
        <taxon>Chaetothyriomycetidae</taxon>
        <taxon>Chaetothyriales</taxon>
        <taxon>Herpotrichiellaceae</taxon>
        <taxon>Exophiala</taxon>
    </lineage>
</organism>
<dbReference type="GO" id="GO:0032153">
    <property type="term" value="C:cell division site"/>
    <property type="evidence" value="ECO:0007669"/>
    <property type="project" value="TreeGrafter"/>
</dbReference>
<dbReference type="Gene3D" id="1.25.40.10">
    <property type="entry name" value="Tetratricopeptide repeat domain"/>
    <property type="match status" value="1"/>
</dbReference>
<dbReference type="EMBL" id="KN847525">
    <property type="protein sequence ID" value="KIV88335.1"/>
    <property type="molecule type" value="Genomic_DNA"/>
</dbReference>
<proteinExistence type="predicted"/>
<dbReference type="STRING" id="212818.A0A0D1WHN7"/>
<dbReference type="InterPro" id="IPR006597">
    <property type="entry name" value="Sel1-like"/>
</dbReference>
<dbReference type="PANTHER" id="PTHR43628">
    <property type="entry name" value="ACTIVATOR OF C KINASE PROTEIN 1-RELATED"/>
    <property type="match status" value="1"/>
</dbReference>
<dbReference type="AlphaFoldDB" id="A0A0D1WHN7"/>
<feature type="compositionally biased region" description="Polar residues" evidence="1">
    <location>
        <begin position="154"/>
        <end position="167"/>
    </location>
</feature>
<reference evidence="2 3" key="1">
    <citation type="submission" date="2015-01" db="EMBL/GenBank/DDBJ databases">
        <title>The Genome Sequence of Exophiala mesophila CBS40295.</title>
        <authorList>
            <consortium name="The Broad Institute Genomics Platform"/>
            <person name="Cuomo C."/>
            <person name="de Hoog S."/>
            <person name="Gorbushina A."/>
            <person name="Stielow B."/>
            <person name="Teixiera M."/>
            <person name="Abouelleil A."/>
            <person name="Chapman S.B."/>
            <person name="Priest M."/>
            <person name="Young S.K."/>
            <person name="Wortman J."/>
            <person name="Nusbaum C."/>
            <person name="Birren B."/>
        </authorList>
    </citation>
    <scope>NUCLEOTIDE SEQUENCE [LARGE SCALE GENOMIC DNA]</scope>
    <source>
        <strain evidence="2 3">CBS 40295</strain>
    </source>
</reference>
<feature type="compositionally biased region" description="Polar residues" evidence="1">
    <location>
        <begin position="62"/>
        <end position="74"/>
    </location>
</feature>
<dbReference type="SMART" id="SM00671">
    <property type="entry name" value="SEL1"/>
    <property type="match status" value="3"/>
</dbReference>
<evidence type="ECO:0000256" key="1">
    <source>
        <dbReference type="SAM" id="MobiDB-lite"/>
    </source>
</evidence>
<dbReference type="RefSeq" id="XP_016219909.1">
    <property type="nucleotide sequence ID" value="XM_016372998.1"/>
</dbReference>
<dbReference type="InterPro" id="IPR052945">
    <property type="entry name" value="Mitotic_Regulator"/>
</dbReference>
<dbReference type="Proteomes" id="UP000054302">
    <property type="component" value="Unassembled WGS sequence"/>
</dbReference>
<dbReference type="VEuPathDB" id="FungiDB:PV10_08027"/>
<feature type="region of interest" description="Disordered" evidence="1">
    <location>
        <begin position="1"/>
        <end position="183"/>
    </location>
</feature>
<name>A0A0D1WHN7_EXOME</name>
<protein>
    <recommendedName>
        <fullName evidence="4">HCP-like protein</fullName>
    </recommendedName>
</protein>
<feature type="compositionally biased region" description="Basic and acidic residues" evidence="1">
    <location>
        <begin position="87"/>
        <end position="96"/>
    </location>
</feature>
<feature type="compositionally biased region" description="Low complexity" evidence="1">
    <location>
        <begin position="75"/>
        <end position="86"/>
    </location>
</feature>
<feature type="compositionally biased region" description="Basic and acidic residues" evidence="1">
    <location>
        <begin position="132"/>
        <end position="144"/>
    </location>
</feature>
<dbReference type="InterPro" id="IPR011990">
    <property type="entry name" value="TPR-like_helical_dom_sf"/>
</dbReference>
<dbReference type="Pfam" id="PF08238">
    <property type="entry name" value="Sel1"/>
    <property type="match status" value="3"/>
</dbReference>